<protein>
    <submittedName>
        <fullName evidence="1">Uncharacterized protein</fullName>
    </submittedName>
</protein>
<sequence length="137" mass="15766">MAAAIRLPKNRGENFDVIKWIDEVVRAQKQKHDPNDSYFWDIRGAPEKLSLDRLKKKHPQQYKRIIALCGMALEHYRERNAGQVYEFVNVQKAEHLCGELTLTFCAKKVNGDCLETFHAVGYDLSEGLSVEECSLLK</sequence>
<keyword evidence="2" id="KW-1185">Reference proteome</keyword>
<proteinExistence type="predicted"/>
<dbReference type="Proteomes" id="UP001152523">
    <property type="component" value="Unassembled WGS sequence"/>
</dbReference>
<dbReference type="AlphaFoldDB" id="A0AAV0FU94"/>
<gene>
    <name evidence="1" type="ORF">CEPIT_LOCUS37396</name>
</gene>
<reference evidence="1" key="1">
    <citation type="submission" date="2022-07" db="EMBL/GenBank/DDBJ databases">
        <authorList>
            <person name="Macas J."/>
            <person name="Novak P."/>
            <person name="Neumann P."/>
        </authorList>
    </citation>
    <scope>NUCLEOTIDE SEQUENCE</scope>
</reference>
<name>A0AAV0FU94_9ASTE</name>
<dbReference type="EMBL" id="CAMAPF010001015">
    <property type="protein sequence ID" value="CAH9139182.1"/>
    <property type="molecule type" value="Genomic_DNA"/>
</dbReference>
<evidence type="ECO:0000313" key="1">
    <source>
        <dbReference type="EMBL" id="CAH9139182.1"/>
    </source>
</evidence>
<organism evidence="1 2">
    <name type="scientific">Cuscuta epithymum</name>
    <dbReference type="NCBI Taxonomy" id="186058"/>
    <lineage>
        <taxon>Eukaryota</taxon>
        <taxon>Viridiplantae</taxon>
        <taxon>Streptophyta</taxon>
        <taxon>Embryophyta</taxon>
        <taxon>Tracheophyta</taxon>
        <taxon>Spermatophyta</taxon>
        <taxon>Magnoliopsida</taxon>
        <taxon>eudicotyledons</taxon>
        <taxon>Gunneridae</taxon>
        <taxon>Pentapetalae</taxon>
        <taxon>asterids</taxon>
        <taxon>lamiids</taxon>
        <taxon>Solanales</taxon>
        <taxon>Convolvulaceae</taxon>
        <taxon>Cuscuteae</taxon>
        <taxon>Cuscuta</taxon>
        <taxon>Cuscuta subgen. Cuscuta</taxon>
    </lineage>
</organism>
<comment type="caution">
    <text evidence="1">The sequence shown here is derived from an EMBL/GenBank/DDBJ whole genome shotgun (WGS) entry which is preliminary data.</text>
</comment>
<accession>A0AAV0FU94</accession>
<evidence type="ECO:0000313" key="2">
    <source>
        <dbReference type="Proteomes" id="UP001152523"/>
    </source>
</evidence>